<dbReference type="CDD" id="cd00885">
    <property type="entry name" value="cinA"/>
    <property type="match status" value="1"/>
</dbReference>
<organism evidence="3">
    <name type="scientific">Uncultured Desulfatiglans sp</name>
    <dbReference type="NCBI Taxonomy" id="1748965"/>
    <lineage>
        <taxon>Bacteria</taxon>
        <taxon>Pseudomonadati</taxon>
        <taxon>Thermodesulfobacteriota</taxon>
        <taxon>Desulfobacteria</taxon>
        <taxon>Desulfatiglandales</taxon>
        <taxon>Desulfatiglandaceae</taxon>
        <taxon>Desulfatiglans</taxon>
        <taxon>environmental samples</taxon>
    </lineage>
</organism>
<protein>
    <recommendedName>
        <fullName evidence="1">CinA-like protein</fullName>
    </recommendedName>
</protein>
<dbReference type="PIRSF" id="PIRSF006728">
    <property type="entry name" value="CinA"/>
    <property type="match status" value="1"/>
</dbReference>
<reference evidence="3" key="1">
    <citation type="submission" date="2018-07" db="EMBL/GenBank/DDBJ databases">
        <authorList>
            <consortium name="Genoscope - CEA"/>
            <person name="William W."/>
        </authorList>
    </citation>
    <scope>NUCLEOTIDE SEQUENCE</scope>
    <source>
        <strain evidence="3">IK1</strain>
    </source>
</reference>
<dbReference type="SMART" id="SM00852">
    <property type="entry name" value="MoCF_biosynth"/>
    <property type="match status" value="1"/>
</dbReference>
<dbReference type="PANTHER" id="PTHR13939">
    <property type="entry name" value="NICOTINAMIDE-NUCLEOTIDE AMIDOHYDROLASE PNCC"/>
    <property type="match status" value="1"/>
</dbReference>
<dbReference type="HAMAP" id="MF_00226_B">
    <property type="entry name" value="CinA_B"/>
    <property type="match status" value="1"/>
</dbReference>
<dbReference type="InterPro" id="IPR050101">
    <property type="entry name" value="CinA"/>
</dbReference>
<evidence type="ECO:0000256" key="1">
    <source>
        <dbReference type="HAMAP-Rule" id="MF_00226"/>
    </source>
</evidence>
<dbReference type="AlphaFoldDB" id="A0A653A7H5"/>
<accession>A0A653A7H5</accession>
<sequence length="438" mass="47294">MSAAVEKDPDAGSSGGLKDCAVVTIGTELLLGQIVDTNACYLAEALSEAGLRIRLRIAVGDEIGDIVDALRVALDRCALVITTGGLGPTLDDLTREAVAAVAGVALEFREPLMADIEAIFKRYGYHMAENNRRQAFVPQGAEAVRNPVGTAPGFICRIGEKAIACLPGVPRELKVLFPRTVLPWIRRFFRLPEQVLCYRTLKTVGIGESQVDQSIGDLIKPGGDPEIGLLASEGEIKIRIAVRAGDREGALQRIAPVEEEIRARLGRRIFGSDEETLESVIAALLASRGLSLSILESFTSGTAACLVSRVDDFPLGEAQVIRSKTSLMAWDQCHEQNPGDDRTSRSRPWEEADLRRFAAAFLSRSNADIALLILGYPEEDADGWQVDAHAVVADRTDLLKAFSWHMGGTSATLRSRGAVTGLNTLRLALLERTDPAAR</sequence>
<dbReference type="InterPro" id="IPR036425">
    <property type="entry name" value="MoaB/Mog-like_dom_sf"/>
</dbReference>
<dbReference type="Gene3D" id="3.40.980.10">
    <property type="entry name" value="MoaB/Mog-like domain"/>
    <property type="match status" value="1"/>
</dbReference>
<dbReference type="PANTHER" id="PTHR13939:SF0">
    <property type="entry name" value="NMN AMIDOHYDROLASE-LIKE PROTEIN YFAY"/>
    <property type="match status" value="1"/>
</dbReference>
<dbReference type="NCBIfam" id="TIGR00200">
    <property type="entry name" value="cinA_nterm"/>
    <property type="match status" value="1"/>
</dbReference>
<dbReference type="Gene3D" id="3.30.70.2860">
    <property type="match status" value="1"/>
</dbReference>
<evidence type="ECO:0000259" key="2">
    <source>
        <dbReference type="SMART" id="SM00852"/>
    </source>
</evidence>
<dbReference type="NCBIfam" id="TIGR00177">
    <property type="entry name" value="molyb_syn"/>
    <property type="match status" value="1"/>
</dbReference>
<dbReference type="SUPFAM" id="SSF53218">
    <property type="entry name" value="Molybdenum cofactor biosynthesis proteins"/>
    <property type="match status" value="1"/>
</dbReference>
<dbReference type="EMBL" id="UPXX01000027">
    <property type="protein sequence ID" value="VBB44026.1"/>
    <property type="molecule type" value="Genomic_DNA"/>
</dbReference>
<dbReference type="InterPro" id="IPR001453">
    <property type="entry name" value="MoaB/Mog_dom"/>
</dbReference>
<evidence type="ECO:0000313" key="3">
    <source>
        <dbReference type="EMBL" id="VBB44026.1"/>
    </source>
</evidence>
<gene>
    <name evidence="3" type="primary">cinA</name>
    <name evidence="3" type="ORF">TRIP_B330204</name>
</gene>
<name>A0A653A7H5_UNCDX</name>
<dbReference type="InterPro" id="IPR008135">
    <property type="entry name" value="Competence-induced_CinA"/>
</dbReference>
<dbReference type="InterPro" id="IPR041424">
    <property type="entry name" value="CinA_KH"/>
</dbReference>
<feature type="domain" description="MoaB/Mog" evidence="2">
    <location>
        <begin position="21"/>
        <end position="188"/>
    </location>
</feature>
<comment type="similarity">
    <text evidence="1">Belongs to the CinA family.</text>
</comment>
<proteinExistence type="inferred from homology"/>
<dbReference type="Pfam" id="PF18146">
    <property type="entry name" value="CinA_KH"/>
    <property type="match status" value="1"/>
</dbReference>
<dbReference type="Pfam" id="PF00994">
    <property type="entry name" value="MoCF_biosynth"/>
    <property type="match status" value="1"/>
</dbReference>